<keyword evidence="3" id="KW-1185">Reference proteome</keyword>
<gene>
    <name evidence="2" type="ORF">FIE12Z_4428</name>
</gene>
<accession>A0A395MTR5</accession>
<dbReference type="AlphaFoldDB" id="A0A395MTR5"/>
<dbReference type="Proteomes" id="UP000265631">
    <property type="component" value="Unassembled WGS sequence"/>
</dbReference>
<evidence type="ECO:0000256" key="1">
    <source>
        <dbReference type="SAM" id="MobiDB-lite"/>
    </source>
</evidence>
<sequence length="448" mass="50648">MTTRGYDLPFWVDLDTPNRATLHEKPSPLRVTGYNENLRQDTQHAEKRYKHNSMKHCQSFQGDGSLTVAKRRKVGTQPSTAEKENARTLDNNSTPNAYTSRNMHETKCRMQYDSSPRLVGATPSTQLSVKKKRQAHVHTRVQLDQNRSVSPFSCNTLPAAYEMRRPGMIRPPLSNIYDRNCMLKEELPFASRTRGQTEHLSSPESHFPSPLIDSLTTLPRTRAASYQAPNIQITPEVTAIEAGRDTFWVAIEISATPRFEKSSEHDCLRDLNVQVLPTEHSSIVRILQEQPFPLDRLDRGSSVFLLVKMRVHVARGMQKKRQDYTPQEIDDLIEALEEELGDSTVGYMTVRMSHRLPAFPESHDMGSMSDETLIMNSKIETVATASVKVHNAMSLWSPAPVSESNPLLPLIERHWGATNAKEVLRRIAALRVNLHNEEEPRSPAGAEA</sequence>
<organism evidence="2 3">
    <name type="scientific">Fusarium flagelliforme</name>
    <dbReference type="NCBI Taxonomy" id="2675880"/>
    <lineage>
        <taxon>Eukaryota</taxon>
        <taxon>Fungi</taxon>
        <taxon>Dikarya</taxon>
        <taxon>Ascomycota</taxon>
        <taxon>Pezizomycotina</taxon>
        <taxon>Sordariomycetes</taxon>
        <taxon>Hypocreomycetidae</taxon>
        <taxon>Hypocreales</taxon>
        <taxon>Nectriaceae</taxon>
        <taxon>Fusarium</taxon>
        <taxon>Fusarium incarnatum-equiseti species complex</taxon>
    </lineage>
</organism>
<dbReference type="EMBL" id="PXXK01000114">
    <property type="protein sequence ID" value="RFN51252.1"/>
    <property type="molecule type" value="Genomic_DNA"/>
</dbReference>
<feature type="region of interest" description="Disordered" evidence="1">
    <location>
        <begin position="73"/>
        <end position="100"/>
    </location>
</feature>
<evidence type="ECO:0000313" key="3">
    <source>
        <dbReference type="Proteomes" id="UP000265631"/>
    </source>
</evidence>
<reference evidence="2 3" key="1">
    <citation type="journal article" date="2018" name="PLoS Pathog.">
        <title>Evolution of structural diversity of trichothecenes, a family of toxins produced by plant pathogenic and entomopathogenic fungi.</title>
        <authorList>
            <person name="Proctor R.H."/>
            <person name="McCormick S.P."/>
            <person name="Kim H.S."/>
            <person name="Cardoza R.E."/>
            <person name="Stanley A.M."/>
            <person name="Lindo L."/>
            <person name="Kelly A."/>
            <person name="Brown D.W."/>
            <person name="Lee T."/>
            <person name="Vaughan M.M."/>
            <person name="Alexander N.J."/>
            <person name="Busman M."/>
            <person name="Gutierrez S."/>
        </authorList>
    </citation>
    <scope>NUCLEOTIDE SEQUENCE [LARGE SCALE GENOMIC DNA]</scope>
    <source>
        <strain evidence="2 3">NRRL 13405</strain>
    </source>
</reference>
<evidence type="ECO:0000313" key="2">
    <source>
        <dbReference type="EMBL" id="RFN51252.1"/>
    </source>
</evidence>
<protein>
    <submittedName>
        <fullName evidence="2">Uncharacterized protein</fullName>
    </submittedName>
</protein>
<feature type="compositionally biased region" description="Polar residues" evidence="1">
    <location>
        <begin position="88"/>
        <end position="100"/>
    </location>
</feature>
<proteinExistence type="predicted"/>
<comment type="caution">
    <text evidence="2">The sequence shown here is derived from an EMBL/GenBank/DDBJ whole genome shotgun (WGS) entry which is preliminary data.</text>
</comment>
<name>A0A395MTR5_9HYPO</name>